<proteinExistence type="predicted"/>
<dbReference type="PROSITE" id="PS50158">
    <property type="entry name" value="ZF_CCHC"/>
    <property type="match status" value="1"/>
</dbReference>
<evidence type="ECO:0000259" key="3">
    <source>
        <dbReference type="PROSITE" id="PS50158"/>
    </source>
</evidence>
<keyword evidence="1" id="KW-0862">Zinc</keyword>
<dbReference type="Gene3D" id="4.10.60.10">
    <property type="entry name" value="Zinc finger, CCHC-type"/>
    <property type="match status" value="1"/>
</dbReference>
<evidence type="ECO:0000313" key="4">
    <source>
        <dbReference type="EMBL" id="VEN51059.1"/>
    </source>
</evidence>
<dbReference type="InterPro" id="IPR043472">
    <property type="entry name" value="Macro_dom-like"/>
</dbReference>
<feature type="region of interest" description="Disordered" evidence="2">
    <location>
        <begin position="315"/>
        <end position="342"/>
    </location>
</feature>
<dbReference type="GO" id="GO:0008270">
    <property type="term" value="F:zinc ion binding"/>
    <property type="evidence" value="ECO:0007669"/>
    <property type="project" value="UniProtKB-KW"/>
</dbReference>
<evidence type="ECO:0000256" key="1">
    <source>
        <dbReference type="PROSITE-ProRule" id="PRU00047"/>
    </source>
</evidence>
<keyword evidence="1" id="KW-0479">Metal-binding</keyword>
<dbReference type="OrthoDB" id="6777962at2759"/>
<dbReference type="Pfam" id="PF00098">
    <property type="entry name" value="zf-CCHC"/>
    <property type="match status" value="1"/>
</dbReference>
<dbReference type="AlphaFoldDB" id="A0A653CTN8"/>
<sequence>MDQRKAWILKLKIGKQVSKSMKVCSRHFNKGNAPESDELDETVKKLLSRTRDLEGLLKTCVNTKSEIKRAGADIYQLSLKISRLNKNRIRQPVTLINTKTQTQDVATQTEIEAKNTNETSTQTLGNDDIDRERQKKAIREKINGGTTLDDLKGLLDLEWPRTVFERLHEIPGDALASSWEYDLVNFTTSDFEKAVSRRYRERYGGLAELKAQTEEIGGVAYLMNSLTVPTATGNVRKDRYIWHLVTEKAPLELTSIEDLYKAACRLRELLKENGRHKLAIPFISTYNWSHVEKTFEYVFKDTEVEICVHKYEKARSRHQKTPSADSSNTKSVETKRAKRPTREAVIVSSRGKSYADLVRGLREQVDVKGLDVELSRIRKTNKGDVLLEVKKGNVETLQSAINTQWQEARAIKKYKQTVLHLRDLDSLTTIDEIMDTLRELFGEEAKRCKVASLRPAQGESQNATIIADNDLAQLLLKKGSLLVGSVHCQIKQRQESEWYNRCWAKGHVSRSCKGPDRTSLCYKCAKPGHVARDCSNELFCVLCNKEGHRSGKTGCECYQTR</sequence>
<feature type="compositionally biased region" description="Polar residues" evidence="2">
    <location>
        <begin position="321"/>
        <end position="331"/>
    </location>
</feature>
<name>A0A653CTN8_CALMS</name>
<dbReference type="InterPro" id="IPR050892">
    <property type="entry name" value="ADP-ribose_metab_enzymes"/>
</dbReference>
<organism evidence="4 5">
    <name type="scientific">Callosobruchus maculatus</name>
    <name type="common">Southern cowpea weevil</name>
    <name type="synonym">Pulse bruchid</name>
    <dbReference type="NCBI Taxonomy" id="64391"/>
    <lineage>
        <taxon>Eukaryota</taxon>
        <taxon>Metazoa</taxon>
        <taxon>Ecdysozoa</taxon>
        <taxon>Arthropoda</taxon>
        <taxon>Hexapoda</taxon>
        <taxon>Insecta</taxon>
        <taxon>Pterygota</taxon>
        <taxon>Neoptera</taxon>
        <taxon>Endopterygota</taxon>
        <taxon>Coleoptera</taxon>
        <taxon>Polyphaga</taxon>
        <taxon>Cucujiformia</taxon>
        <taxon>Chrysomeloidea</taxon>
        <taxon>Chrysomelidae</taxon>
        <taxon>Bruchinae</taxon>
        <taxon>Bruchini</taxon>
        <taxon>Callosobruchus</taxon>
    </lineage>
</organism>
<evidence type="ECO:0000313" key="5">
    <source>
        <dbReference type="Proteomes" id="UP000410492"/>
    </source>
</evidence>
<dbReference type="InterPro" id="IPR036875">
    <property type="entry name" value="Znf_CCHC_sf"/>
</dbReference>
<dbReference type="EMBL" id="CAACVG010008785">
    <property type="protein sequence ID" value="VEN51059.1"/>
    <property type="molecule type" value="Genomic_DNA"/>
</dbReference>
<dbReference type="Gene3D" id="3.40.220.10">
    <property type="entry name" value="Leucine Aminopeptidase, subunit E, domain 1"/>
    <property type="match status" value="1"/>
</dbReference>
<dbReference type="GO" id="GO:0140291">
    <property type="term" value="P:peptidyl-glutamate ADP-deribosylation"/>
    <property type="evidence" value="ECO:0007669"/>
    <property type="project" value="TreeGrafter"/>
</dbReference>
<reference evidence="4 5" key="1">
    <citation type="submission" date="2019-01" db="EMBL/GenBank/DDBJ databases">
        <authorList>
            <person name="Sayadi A."/>
        </authorList>
    </citation>
    <scope>NUCLEOTIDE SEQUENCE [LARGE SCALE GENOMIC DNA]</scope>
</reference>
<dbReference type="SUPFAM" id="SSF57756">
    <property type="entry name" value="Retrovirus zinc finger-like domains"/>
    <property type="match status" value="1"/>
</dbReference>
<protein>
    <recommendedName>
        <fullName evidence="3">CCHC-type domain-containing protein</fullName>
    </recommendedName>
</protein>
<keyword evidence="1" id="KW-0863">Zinc-finger</keyword>
<feature type="domain" description="CCHC-type" evidence="3">
    <location>
        <begin position="521"/>
        <end position="536"/>
    </location>
</feature>
<dbReference type="InterPro" id="IPR001878">
    <property type="entry name" value="Znf_CCHC"/>
</dbReference>
<evidence type="ECO:0000256" key="2">
    <source>
        <dbReference type="SAM" id="MobiDB-lite"/>
    </source>
</evidence>
<dbReference type="PANTHER" id="PTHR12521:SF0">
    <property type="entry name" value="ADP-RIBOSE GLYCOHYDROLASE OARD1"/>
    <property type="match status" value="1"/>
</dbReference>
<dbReference type="Proteomes" id="UP000410492">
    <property type="component" value="Unassembled WGS sequence"/>
</dbReference>
<dbReference type="GO" id="GO:0003676">
    <property type="term" value="F:nucleic acid binding"/>
    <property type="evidence" value="ECO:0007669"/>
    <property type="project" value="InterPro"/>
</dbReference>
<dbReference type="SMART" id="SM00343">
    <property type="entry name" value="ZnF_C2HC"/>
    <property type="match status" value="2"/>
</dbReference>
<keyword evidence="5" id="KW-1185">Reference proteome</keyword>
<dbReference type="PANTHER" id="PTHR12521">
    <property type="entry name" value="PROTEIN C6ORF130"/>
    <property type="match status" value="1"/>
</dbReference>
<accession>A0A653CTN8</accession>
<dbReference type="SUPFAM" id="SSF52949">
    <property type="entry name" value="Macro domain-like"/>
    <property type="match status" value="1"/>
</dbReference>
<gene>
    <name evidence="4" type="ORF">CALMAC_LOCUS11632</name>
</gene>